<dbReference type="InterPro" id="IPR005148">
    <property type="entry name" value="Arg-tRNA-synth_N"/>
</dbReference>
<keyword evidence="15" id="KW-1185">Reference proteome</keyword>
<comment type="similarity">
    <text evidence="2 10 11">Belongs to the class-I aminoacyl-tRNA synthetase family.</text>
</comment>
<dbReference type="CDD" id="cd07956">
    <property type="entry name" value="Anticodon_Ia_Arg"/>
    <property type="match status" value="1"/>
</dbReference>
<dbReference type="Pfam" id="PF00750">
    <property type="entry name" value="tRNA-synt_1d"/>
    <property type="match status" value="2"/>
</dbReference>
<comment type="subcellular location">
    <subcellularLocation>
        <location evidence="1 10">Cytoplasm</location>
    </subcellularLocation>
</comment>
<dbReference type="EC" id="6.1.1.19" evidence="10"/>
<dbReference type="AlphaFoldDB" id="A0A517ZX09"/>
<dbReference type="EMBL" id="CP036276">
    <property type="protein sequence ID" value="QDU47014.1"/>
    <property type="molecule type" value="Genomic_DNA"/>
</dbReference>
<dbReference type="Gene3D" id="1.10.730.10">
    <property type="entry name" value="Isoleucyl-tRNA Synthetase, Domain 1"/>
    <property type="match status" value="1"/>
</dbReference>
<proteinExistence type="inferred from homology"/>
<dbReference type="InterPro" id="IPR036695">
    <property type="entry name" value="Arg-tRNA-synth_N_sf"/>
</dbReference>
<dbReference type="PANTHER" id="PTHR11956:SF5">
    <property type="entry name" value="ARGININE--TRNA LIGASE, CYTOPLASMIC"/>
    <property type="match status" value="1"/>
</dbReference>
<keyword evidence="8 10" id="KW-0030">Aminoacyl-tRNA synthetase</keyword>
<evidence type="ECO:0000256" key="9">
    <source>
        <dbReference type="ARBA" id="ARBA00049339"/>
    </source>
</evidence>
<name>A0A517ZX09_9PLAN</name>
<dbReference type="HAMAP" id="MF_00123">
    <property type="entry name" value="Arg_tRNA_synth"/>
    <property type="match status" value="1"/>
</dbReference>
<keyword evidence="5 10" id="KW-0547">Nucleotide-binding</keyword>
<evidence type="ECO:0000256" key="2">
    <source>
        <dbReference type="ARBA" id="ARBA00005594"/>
    </source>
</evidence>
<keyword evidence="6 10" id="KW-0067">ATP-binding</keyword>
<feature type="short sequence motif" description="'HIGH' region" evidence="10">
    <location>
        <begin position="124"/>
        <end position="134"/>
    </location>
</feature>
<protein>
    <recommendedName>
        <fullName evidence="10">Arginine--tRNA ligase</fullName>
        <ecNumber evidence="10">6.1.1.19</ecNumber>
    </recommendedName>
    <alternativeName>
        <fullName evidence="10">Arginyl-tRNA synthetase</fullName>
        <shortName evidence="10">ArgRS</shortName>
    </alternativeName>
</protein>
<sequence length="653" mass="72702">MNVLKQLRDQFESALNSYTDDAPQFAAMIKPAGDPKFGDYQANCAMSLGKQVGKMPRELAAELVASVDLDELCEPLEVAGPGFINLKLRDEWLETAINNLINDERLGVEPVAQPRNFIVDYSAPNVAKPMHVGHLRSTVIGAALYRILGCLGHNVVGDNHIGDWGTQFGMIIYGYKNFLDQSAYEEAPVLELSRLYRLVNQLSDYHAATKELPQLRETLTEREAALTAAQQDADPKDKKAKKAVKQLTNQVVGLKDKIQAAEKKIATVDGDTKLKALADADPQIATAARNETAKLHAGDAENRALWDQFIPLCLEALQSVYDRLEIHFDKSLGESFYQPMLADVVADLQAKGIARESEAAICAFVEGFEAPFIVRKTDGAFTYATTDLATVKYRIEELKADAIIYVVDARQGDHFKLLFETVRKWGYDQTELQHVSFGTILGDDRRPFKTRSGDTVGLESLLDESIAKAYTIVSDNDDAKPNGAELDEPERRRIAEIVGLGGIKYADLHHNRDSDYVFNWDKMLATTGDTATYIQYAYARVCGILRRAEVDRESLRQSGAVIRLSHKSERQLILSLLRFPEALAQAAAEYRPNYLTEYLFKTAGVFSGFFEHCPVVNAETDDLRNSRLLLCDLTARVIAQGLELLGIHTSERM</sequence>
<dbReference type="InterPro" id="IPR014729">
    <property type="entry name" value="Rossmann-like_a/b/a_fold"/>
</dbReference>
<evidence type="ECO:0000259" key="13">
    <source>
        <dbReference type="SMART" id="SM01016"/>
    </source>
</evidence>
<dbReference type="SUPFAM" id="SSF55190">
    <property type="entry name" value="Arginyl-tRNA synthetase (ArgRS), N-terminal 'additional' domain"/>
    <property type="match status" value="1"/>
</dbReference>
<organism evidence="14 15">
    <name type="scientific">Symmachiella dynata</name>
    <dbReference type="NCBI Taxonomy" id="2527995"/>
    <lineage>
        <taxon>Bacteria</taxon>
        <taxon>Pseudomonadati</taxon>
        <taxon>Planctomycetota</taxon>
        <taxon>Planctomycetia</taxon>
        <taxon>Planctomycetales</taxon>
        <taxon>Planctomycetaceae</taxon>
        <taxon>Symmachiella</taxon>
    </lineage>
</organism>
<evidence type="ECO:0000259" key="12">
    <source>
        <dbReference type="SMART" id="SM00836"/>
    </source>
</evidence>
<evidence type="ECO:0000256" key="11">
    <source>
        <dbReference type="RuleBase" id="RU363038"/>
    </source>
</evidence>
<evidence type="ECO:0000256" key="5">
    <source>
        <dbReference type="ARBA" id="ARBA00022741"/>
    </source>
</evidence>
<keyword evidence="4 10" id="KW-0436">Ligase</keyword>
<evidence type="ECO:0000256" key="1">
    <source>
        <dbReference type="ARBA" id="ARBA00004496"/>
    </source>
</evidence>
<evidence type="ECO:0000256" key="3">
    <source>
        <dbReference type="ARBA" id="ARBA00022490"/>
    </source>
</evidence>
<evidence type="ECO:0000256" key="4">
    <source>
        <dbReference type="ARBA" id="ARBA00022598"/>
    </source>
</evidence>
<dbReference type="SUPFAM" id="SSF52374">
    <property type="entry name" value="Nucleotidylyl transferase"/>
    <property type="match status" value="1"/>
</dbReference>
<evidence type="ECO:0000256" key="8">
    <source>
        <dbReference type="ARBA" id="ARBA00023146"/>
    </source>
</evidence>
<comment type="subunit">
    <text evidence="10">Monomer.</text>
</comment>
<dbReference type="GO" id="GO:0005737">
    <property type="term" value="C:cytoplasm"/>
    <property type="evidence" value="ECO:0007669"/>
    <property type="project" value="UniProtKB-SubCell"/>
</dbReference>
<feature type="domain" description="DALR anticodon binding" evidence="12">
    <location>
        <begin position="534"/>
        <end position="653"/>
    </location>
</feature>
<dbReference type="RefSeq" id="WP_145379620.1">
    <property type="nucleotide sequence ID" value="NZ_CP036276.1"/>
</dbReference>
<evidence type="ECO:0000313" key="15">
    <source>
        <dbReference type="Proteomes" id="UP000319383"/>
    </source>
</evidence>
<dbReference type="PRINTS" id="PR01038">
    <property type="entry name" value="TRNASYNTHARG"/>
</dbReference>
<dbReference type="NCBIfam" id="TIGR00456">
    <property type="entry name" value="argS"/>
    <property type="match status" value="1"/>
</dbReference>
<dbReference type="KEGG" id="sdyn:Mal52_55420"/>
<dbReference type="InterPro" id="IPR001412">
    <property type="entry name" value="aa-tRNA-synth_I_CS"/>
</dbReference>
<comment type="catalytic activity">
    <reaction evidence="9 10">
        <text>tRNA(Arg) + L-arginine + ATP = L-arginyl-tRNA(Arg) + AMP + diphosphate</text>
        <dbReference type="Rhea" id="RHEA:20301"/>
        <dbReference type="Rhea" id="RHEA-COMP:9658"/>
        <dbReference type="Rhea" id="RHEA-COMP:9673"/>
        <dbReference type="ChEBI" id="CHEBI:30616"/>
        <dbReference type="ChEBI" id="CHEBI:32682"/>
        <dbReference type="ChEBI" id="CHEBI:33019"/>
        <dbReference type="ChEBI" id="CHEBI:78442"/>
        <dbReference type="ChEBI" id="CHEBI:78513"/>
        <dbReference type="ChEBI" id="CHEBI:456215"/>
        <dbReference type="EC" id="6.1.1.19"/>
    </reaction>
</comment>
<dbReference type="FunFam" id="1.10.730.10:FF:000008">
    <property type="entry name" value="Arginine--tRNA ligase"/>
    <property type="match status" value="1"/>
</dbReference>
<dbReference type="Pfam" id="PF05746">
    <property type="entry name" value="DALR_1"/>
    <property type="match status" value="1"/>
</dbReference>
<dbReference type="Proteomes" id="UP000319383">
    <property type="component" value="Chromosome"/>
</dbReference>
<dbReference type="GO" id="GO:0004814">
    <property type="term" value="F:arginine-tRNA ligase activity"/>
    <property type="evidence" value="ECO:0007669"/>
    <property type="project" value="UniProtKB-UniRule"/>
</dbReference>
<dbReference type="InterPro" id="IPR001278">
    <property type="entry name" value="Arg-tRNA-ligase"/>
</dbReference>
<dbReference type="PROSITE" id="PS00178">
    <property type="entry name" value="AA_TRNA_LIGASE_I"/>
    <property type="match status" value="1"/>
</dbReference>
<evidence type="ECO:0000313" key="14">
    <source>
        <dbReference type="EMBL" id="QDU47014.1"/>
    </source>
</evidence>
<dbReference type="Gene3D" id="3.40.50.620">
    <property type="entry name" value="HUPs"/>
    <property type="match status" value="1"/>
</dbReference>
<keyword evidence="7 10" id="KW-0648">Protein biosynthesis</keyword>
<dbReference type="GO" id="GO:0005524">
    <property type="term" value="F:ATP binding"/>
    <property type="evidence" value="ECO:0007669"/>
    <property type="project" value="UniProtKB-UniRule"/>
</dbReference>
<dbReference type="PANTHER" id="PTHR11956">
    <property type="entry name" value="ARGINYL-TRNA SYNTHETASE"/>
    <property type="match status" value="1"/>
</dbReference>
<dbReference type="Pfam" id="PF03485">
    <property type="entry name" value="Arg_tRNA_synt_N"/>
    <property type="match status" value="1"/>
</dbReference>
<gene>
    <name evidence="10 14" type="primary">argS</name>
    <name evidence="14" type="ORF">Mal52_55420</name>
</gene>
<dbReference type="InterPro" id="IPR009080">
    <property type="entry name" value="tRNAsynth_Ia_anticodon-bd"/>
</dbReference>
<dbReference type="SMART" id="SM01016">
    <property type="entry name" value="Arg_tRNA_synt_N"/>
    <property type="match status" value="1"/>
</dbReference>
<dbReference type="Gene3D" id="3.30.1360.70">
    <property type="entry name" value="Arginyl tRNA synthetase N-terminal domain"/>
    <property type="match status" value="1"/>
</dbReference>
<evidence type="ECO:0000256" key="6">
    <source>
        <dbReference type="ARBA" id="ARBA00022840"/>
    </source>
</evidence>
<reference evidence="14 15" key="1">
    <citation type="submission" date="2019-02" db="EMBL/GenBank/DDBJ databases">
        <title>Deep-cultivation of Planctomycetes and their phenomic and genomic characterization uncovers novel biology.</title>
        <authorList>
            <person name="Wiegand S."/>
            <person name="Jogler M."/>
            <person name="Boedeker C."/>
            <person name="Pinto D."/>
            <person name="Vollmers J."/>
            <person name="Rivas-Marin E."/>
            <person name="Kohn T."/>
            <person name="Peeters S.H."/>
            <person name="Heuer A."/>
            <person name="Rast P."/>
            <person name="Oberbeckmann S."/>
            <person name="Bunk B."/>
            <person name="Jeske O."/>
            <person name="Meyerdierks A."/>
            <person name="Storesund J.E."/>
            <person name="Kallscheuer N."/>
            <person name="Luecker S."/>
            <person name="Lage O.M."/>
            <person name="Pohl T."/>
            <person name="Merkel B.J."/>
            <person name="Hornburger P."/>
            <person name="Mueller R.-W."/>
            <person name="Bruemmer F."/>
            <person name="Labrenz M."/>
            <person name="Spormann A.M."/>
            <person name="Op den Camp H."/>
            <person name="Overmann J."/>
            <person name="Amann R."/>
            <person name="Jetten M.S.M."/>
            <person name="Mascher T."/>
            <person name="Medema M.H."/>
            <person name="Devos D.P."/>
            <person name="Kaster A.-K."/>
            <person name="Ovreas L."/>
            <person name="Rohde M."/>
            <person name="Galperin M.Y."/>
            <person name="Jogler C."/>
        </authorList>
    </citation>
    <scope>NUCLEOTIDE SEQUENCE [LARGE SCALE GENOMIC DNA]</scope>
    <source>
        <strain evidence="14 15">Mal52</strain>
    </source>
</reference>
<evidence type="ECO:0000256" key="7">
    <source>
        <dbReference type="ARBA" id="ARBA00022917"/>
    </source>
</evidence>
<accession>A0A517ZX09</accession>
<dbReference type="InterPro" id="IPR035684">
    <property type="entry name" value="ArgRS_core"/>
</dbReference>
<dbReference type="SMART" id="SM00836">
    <property type="entry name" value="DALR_1"/>
    <property type="match status" value="1"/>
</dbReference>
<dbReference type="GO" id="GO:0006420">
    <property type="term" value="P:arginyl-tRNA aminoacylation"/>
    <property type="evidence" value="ECO:0007669"/>
    <property type="project" value="UniProtKB-UniRule"/>
</dbReference>
<keyword evidence="3 10" id="KW-0963">Cytoplasm</keyword>
<feature type="domain" description="Arginyl tRNA synthetase N-terminal" evidence="13">
    <location>
        <begin position="5"/>
        <end position="88"/>
    </location>
</feature>
<dbReference type="InterPro" id="IPR008909">
    <property type="entry name" value="DALR_anticod-bd"/>
</dbReference>
<evidence type="ECO:0000256" key="10">
    <source>
        <dbReference type="HAMAP-Rule" id="MF_00123"/>
    </source>
</evidence>
<dbReference type="SUPFAM" id="SSF47323">
    <property type="entry name" value="Anticodon-binding domain of a subclass of class I aminoacyl-tRNA synthetases"/>
    <property type="match status" value="1"/>
</dbReference>